<reference evidence="7 8" key="1">
    <citation type="submission" date="2018-06" db="EMBL/GenBank/DDBJ databases">
        <title>Genomic Encyclopedia of Archaeal and Bacterial Type Strains, Phase II (KMG-II): from individual species to whole genera.</title>
        <authorList>
            <person name="Goeker M."/>
        </authorList>
    </citation>
    <scope>NUCLEOTIDE SEQUENCE [LARGE SCALE GENOMIC DNA]</scope>
    <source>
        <strain evidence="7 8">DSM 22009</strain>
    </source>
</reference>
<proteinExistence type="predicted"/>
<keyword evidence="4" id="KW-0472">Membrane</keyword>
<feature type="chain" id="PRO_5015899402" evidence="5">
    <location>
        <begin position="27"/>
        <end position="1601"/>
    </location>
</feature>
<keyword evidence="8" id="KW-1185">Reference proteome</keyword>
<evidence type="ECO:0000256" key="2">
    <source>
        <dbReference type="ARBA" id="ARBA00022692"/>
    </source>
</evidence>
<protein>
    <submittedName>
        <fullName evidence="7">Autotransporter secretion inner membrane protein TamB</fullName>
    </submittedName>
</protein>
<feature type="domain" description="Translocation and assembly module TamB C-terminal" evidence="6">
    <location>
        <begin position="1248"/>
        <end position="1601"/>
    </location>
</feature>
<dbReference type="PANTHER" id="PTHR36985">
    <property type="entry name" value="TRANSLOCATION AND ASSEMBLY MODULE SUBUNIT TAMB"/>
    <property type="match status" value="1"/>
</dbReference>
<comment type="caution">
    <text evidence="7">The sequence shown here is derived from an EMBL/GenBank/DDBJ whole genome shotgun (WGS) entry which is preliminary data.</text>
</comment>
<organism evidence="7 8">
    <name type="scientific">Palleronia aestuarii</name>
    <dbReference type="NCBI Taxonomy" id="568105"/>
    <lineage>
        <taxon>Bacteria</taxon>
        <taxon>Pseudomonadati</taxon>
        <taxon>Pseudomonadota</taxon>
        <taxon>Alphaproteobacteria</taxon>
        <taxon>Rhodobacterales</taxon>
        <taxon>Roseobacteraceae</taxon>
        <taxon>Palleronia</taxon>
    </lineage>
</organism>
<dbReference type="GO" id="GO:0005886">
    <property type="term" value="C:plasma membrane"/>
    <property type="evidence" value="ECO:0007669"/>
    <property type="project" value="InterPro"/>
</dbReference>
<dbReference type="PANTHER" id="PTHR36985:SF1">
    <property type="entry name" value="TRANSLOCATION AND ASSEMBLY MODULE SUBUNIT TAMB"/>
    <property type="match status" value="1"/>
</dbReference>
<keyword evidence="3" id="KW-1133">Transmembrane helix</keyword>
<dbReference type="Proteomes" id="UP000248916">
    <property type="component" value="Unassembled WGS sequence"/>
</dbReference>
<dbReference type="InterPro" id="IPR007452">
    <property type="entry name" value="TamB_C"/>
</dbReference>
<gene>
    <name evidence="7" type="ORF">LX81_00596</name>
</gene>
<name>A0A2W7NHG6_9RHOB</name>
<comment type="subcellular location">
    <subcellularLocation>
        <location evidence="1">Membrane</location>
        <topology evidence="1">Single-pass membrane protein</topology>
    </subcellularLocation>
</comment>
<accession>A0A2W7NHG6</accession>
<dbReference type="Pfam" id="PF04357">
    <property type="entry name" value="TamB"/>
    <property type="match status" value="1"/>
</dbReference>
<keyword evidence="5" id="KW-0732">Signal</keyword>
<evidence type="ECO:0000256" key="3">
    <source>
        <dbReference type="ARBA" id="ARBA00022989"/>
    </source>
</evidence>
<evidence type="ECO:0000259" key="6">
    <source>
        <dbReference type="Pfam" id="PF04357"/>
    </source>
</evidence>
<evidence type="ECO:0000313" key="7">
    <source>
        <dbReference type="EMBL" id="PZX18903.1"/>
    </source>
</evidence>
<dbReference type="OrthoDB" id="7784409at2"/>
<feature type="signal peptide" evidence="5">
    <location>
        <begin position="1"/>
        <end position="26"/>
    </location>
</feature>
<dbReference type="GO" id="GO:0009306">
    <property type="term" value="P:protein secretion"/>
    <property type="evidence" value="ECO:0007669"/>
    <property type="project" value="InterPro"/>
</dbReference>
<dbReference type="EMBL" id="QKZL01000002">
    <property type="protein sequence ID" value="PZX18903.1"/>
    <property type="molecule type" value="Genomic_DNA"/>
</dbReference>
<sequence length="1601" mass="164667">MGGIARKRSLRTAFLALVVAAFPVAAQNTSDPVEEDDGGGFLERQIENRLSGPGFDVDVRGFEGALSSRATVSAIIISDDEGPWLTVRDAVLDWNRSALLRGRLEVEELSAASISLPRLPQGDNSTNVPSPEAQPFSLPDLPVSINIDRLAIDRVELGEPVIGQAVALSLEGSAELAGGAGQVDLHAERVDGEQGVFDIAGSYDNETSDLSVNLNVDEGAGGIVASLAGLPGEPPLSASIEGSGPLSDFTATIALATAGEPRLDGTVTLMEDDQGASRFSVDLGGDLSELFTPQYRSFLGTDVQLTAEGSRSADGAIDLQALNLDSQSLELQGQVRIGADGVPDLIDVTGQVASDRGPVLLPAGSDIRVGRVGLDVQFDASAGESWTGDIVLENFEQPGVAIERIALDGSGIIAGSGDTLEVTADLDFAADGLDLETEGLTEALGDSITGRAQIGYDAGSPIVLSELTVDGAGFDLSGNGQVDPDGENLPVAFDARLDASDLAVFAALAGRPLAGGLSADLDLNATLLDGGFDVTLDGQAQDLRVGVETLDPLLTGQTDLTLDATRDANGLRVDTMTLQNEAVDLDGTADLTSETGTARANVRVDDLGRISPDLSGPATLAFTAENPGDAWTINLTADGAEANVDGNAVISELDAESPLADFDLSVAAGNLSNFSVFAGRELGGSLDITTDGRARLDASNVTAQIDGTMQDIALDQPESDRLLAGTTTLSASMEKDGERITVPDLSIENPQITASGNARIAPQDSLVDADIVIAELSEVVPSMSGEAEVSLDASENAEGWTVAFDATGADASVSADGTVTELDGAGSPLADGTVSINVPDLAAFSELARRELGGVIDLTADGSARFDFSQAEGRIDGTLRDLAVGQPDLNRLLSGVTELAAQAQKSGDVITVPDITLSNPQINIDGEGEYGTPDGAIRARIALPDLGDVVPELSGAAALDLLAERMEEAWQVTLDGDGAGIVLDASASVTGLETADAPAVDGQMSLQAADLSRFARVSGQSLAGSLDLSASGNAVTDGSNFDVEAQGSADGLRTGIAEVDQLLGGTTTFDAAASREGPEAPIEVERFSLDSAGLDATANGRLLGGQSDLTFDARLSDLGIFVDGLNGPVTATGRAGQAEQNFTIDTDVTGPAGITATISGQVAESFETANIDVTGSAPLRLANPFLDPRALSGQAQFDLGLDGPLALSSLSGTVTVADGRLVDPSLPAVLDNIDATARIQNSNVQLSVTAQKQEGGQIQVSGPISLQSGYDANLAIVLDNVIFEDPRLYRTELDGTLSVAGALTGGARIAGTITLDETDVRIPSTGLGATGPIPDGLVHVGESQAVRQTLRRAGLLDDPQEGGAGGGASVAFPLDITILAPNRIFIRGRGLDAELGGQLTLQGTTANVIPSGQFDLIRGRLDLLGQRIVLTEGEFALQGDFTPVIRLVARTEQGDVVILIIVEGPALSPEIDFRSEPELPQDEVLARLLFGRSIDEISPIQAAQLASAVATLAGRGGDGIISNIRQNIGLDDLDVTTDEEGNVGVRAGKYISENVYTDVTVGSDGEAEINLNLDVTDSVTVRGGASNDGETSLGVFFERDY</sequence>
<evidence type="ECO:0000256" key="1">
    <source>
        <dbReference type="ARBA" id="ARBA00004167"/>
    </source>
</evidence>
<keyword evidence="2" id="KW-0812">Transmembrane</keyword>
<dbReference type="RefSeq" id="WP_111535797.1">
    <property type="nucleotide sequence ID" value="NZ_QKZL01000002.1"/>
</dbReference>
<evidence type="ECO:0000256" key="4">
    <source>
        <dbReference type="ARBA" id="ARBA00023136"/>
    </source>
</evidence>
<evidence type="ECO:0000313" key="8">
    <source>
        <dbReference type="Proteomes" id="UP000248916"/>
    </source>
</evidence>
<evidence type="ECO:0000256" key="5">
    <source>
        <dbReference type="SAM" id="SignalP"/>
    </source>
</evidence>